<keyword evidence="8" id="KW-1185">Reference proteome</keyword>
<evidence type="ECO:0000313" key="8">
    <source>
        <dbReference type="Proteomes" id="UP000199518"/>
    </source>
</evidence>
<dbReference type="RefSeq" id="WP_092050595.1">
    <property type="nucleotide sequence ID" value="NZ_FOQD01000008.1"/>
</dbReference>
<dbReference type="OrthoDB" id="261253at2"/>
<protein>
    <submittedName>
        <fullName evidence="7">RDD family protein</fullName>
    </submittedName>
</protein>
<name>A0A1I3HY96_9PLAN</name>
<dbReference type="Proteomes" id="UP000199518">
    <property type="component" value="Unassembled WGS sequence"/>
</dbReference>
<feature type="transmembrane region" description="Helical" evidence="5">
    <location>
        <begin position="403"/>
        <end position="433"/>
    </location>
</feature>
<proteinExistence type="predicted"/>
<feature type="domain" description="RDD" evidence="6">
    <location>
        <begin position="451"/>
        <end position="587"/>
    </location>
</feature>
<dbReference type="GO" id="GO:0016020">
    <property type="term" value="C:membrane"/>
    <property type="evidence" value="ECO:0007669"/>
    <property type="project" value="UniProtKB-SubCell"/>
</dbReference>
<dbReference type="EMBL" id="FOQD01000008">
    <property type="protein sequence ID" value="SFI40560.1"/>
    <property type="molecule type" value="Genomic_DNA"/>
</dbReference>
<accession>A0A1I3HY96</accession>
<organism evidence="7 8">
    <name type="scientific">Planctomicrobium piriforme</name>
    <dbReference type="NCBI Taxonomy" id="1576369"/>
    <lineage>
        <taxon>Bacteria</taxon>
        <taxon>Pseudomonadati</taxon>
        <taxon>Planctomycetota</taxon>
        <taxon>Planctomycetia</taxon>
        <taxon>Planctomycetales</taxon>
        <taxon>Planctomycetaceae</taxon>
        <taxon>Planctomicrobium</taxon>
    </lineage>
</organism>
<keyword evidence="3 5" id="KW-1133">Transmembrane helix</keyword>
<feature type="transmembrane region" description="Helical" evidence="5">
    <location>
        <begin position="172"/>
        <end position="191"/>
    </location>
</feature>
<dbReference type="Pfam" id="PF06271">
    <property type="entry name" value="RDD"/>
    <property type="match status" value="1"/>
</dbReference>
<evidence type="ECO:0000313" key="7">
    <source>
        <dbReference type="EMBL" id="SFI40560.1"/>
    </source>
</evidence>
<gene>
    <name evidence="7" type="ORF">SAMN05421753_108237</name>
</gene>
<dbReference type="AlphaFoldDB" id="A0A1I3HY96"/>
<evidence type="ECO:0000256" key="4">
    <source>
        <dbReference type="ARBA" id="ARBA00023136"/>
    </source>
</evidence>
<evidence type="ECO:0000256" key="2">
    <source>
        <dbReference type="ARBA" id="ARBA00022692"/>
    </source>
</evidence>
<evidence type="ECO:0000256" key="3">
    <source>
        <dbReference type="ARBA" id="ARBA00022989"/>
    </source>
</evidence>
<feature type="transmembrane region" description="Helical" evidence="5">
    <location>
        <begin position="504"/>
        <end position="520"/>
    </location>
</feature>
<keyword evidence="2 5" id="KW-0812">Transmembrane</keyword>
<feature type="transmembrane region" description="Helical" evidence="5">
    <location>
        <begin position="226"/>
        <end position="251"/>
    </location>
</feature>
<feature type="transmembrane region" description="Helical" evidence="5">
    <location>
        <begin position="480"/>
        <end position="497"/>
    </location>
</feature>
<feature type="transmembrane region" description="Helical" evidence="5">
    <location>
        <begin position="258"/>
        <end position="280"/>
    </location>
</feature>
<evidence type="ECO:0000256" key="5">
    <source>
        <dbReference type="SAM" id="Phobius"/>
    </source>
</evidence>
<dbReference type="Gene3D" id="2.20.28.160">
    <property type="match status" value="1"/>
</dbReference>
<sequence>MPKIRCQGCQTVLNAPDKARGKVIACPKCGTKLKVPEATSGAAAKAPPAPEKDSGADFQAFDLDRLQESGGDGPSICPYCAGEMQEDDPVCRSCGMNVETGQMDPAEQRRRTMKGPDPQLFYSKVWGESLEFLKENISLATRTGLFWWLFATMNATCAYMAFVYCQRTPTKLFWGSLWVISASGIPGWFLYLDLKIIYATIVKEKFQADRVGFDFFQSVAGGTRTVFWPLVVIGPVLPIALVLLGLLYLLGSPLAANMIFLLGAAAVIQILPVLVLPIALVHMTSKHPYKAWILWELLQVFVKNVGPTLYLLVIAGLVFLPVLALAAGIFFLIGATNPYMSEFIVGAPMQAVAAPGAVVAEEGAIAFTPGLTGKIALWIMSMADLGTDQASVYYILLKGPLNILAAAIVMAPLAFAAAFPAVFIMKATGLFGLYRNRSLDLVQRIAPGTPATFWVRYLAHTVDLLFMPLSGFLVTANPKALMGFWLGFGFFLLIWFFSPNMRGIGVPLFAIYVSWMYWAVQESSQLKSTLGKDIFGLIVVTEKNDTLEMKQASFKWFLRMLWYFSFGLPFLMCAFNREKRALHDMVTHSKVVWKGDK</sequence>
<feature type="transmembrane region" description="Helical" evidence="5">
    <location>
        <begin position="145"/>
        <end position="165"/>
    </location>
</feature>
<feature type="transmembrane region" description="Helical" evidence="5">
    <location>
        <begin position="309"/>
        <end position="333"/>
    </location>
</feature>
<evidence type="ECO:0000259" key="6">
    <source>
        <dbReference type="Pfam" id="PF06271"/>
    </source>
</evidence>
<feature type="transmembrane region" description="Helical" evidence="5">
    <location>
        <begin position="454"/>
        <end position="474"/>
    </location>
</feature>
<reference evidence="8" key="1">
    <citation type="submission" date="2016-10" db="EMBL/GenBank/DDBJ databases">
        <authorList>
            <person name="Varghese N."/>
            <person name="Submissions S."/>
        </authorList>
    </citation>
    <scope>NUCLEOTIDE SEQUENCE [LARGE SCALE GENOMIC DNA]</scope>
    <source>
        <strain evidence="8">DSM 26348</strain>
    </source>
</reference>
<dbReference type="InterPro" id="IPR010432">
    <property type="entry name" value="RDD"/>
</dbReference>
<evidence type="ECO:0000256" key="1">
    <source>
        <dbReference type="ARBA" id="ARBA00004141"/>
    </source>
</evidence>
<feature type="transmembrane region" description="Helical" evidence="5">
    <location>
        <begin position="556"/>
        <end position="575"/>
    </location>
</feature>
<dbReference type="STRING" id="1576369.SAMN05421753_108237"/>
<keyword evidence="4 5" id="KW-0472">Membrane</keyword>
<comment type="subcellular location">
    <subcellularLocation>
        <location evidence="1">Membrane</location>
        <topology evidence="1">Multi-pass membrane protein</topology>
    </subcellularLocation>
</comment>